<proteinExistence type="inferred from homology"/>
<evidence type="ECO:0000313" key="11">
    <source>
        <dbReference type="EMBL" id="KAF4674535.1"/>
    </source>
</evidence>
<keyword evidence="5" id="KW-0677">Repeat</keyword>
<dbReference type="PANTHER" id="PTHR45683">
    <property type="entry name" value="MITOCHONDRIAL NICOTINAMIDE ADENINE DINUCLEOTIDE TRANSPORTER 1-RELATED-RELATED"/>
    <property type="match status" value="1"/>
</dbReference>
<dbReference type="InterPro" id="IPR023395">
    <property type="entry name" value="MCP_dom_sf"/>
</dbReference>
<dbReference type="Pfam" id="PF13621">
    <property type="entry name" value="Cupin_8"/>
    <property type="match status" value="1"/>
</dbReference>
<evidence type="ECO:0000256" key="2">
    <source>
        <dbReference type="ARBA" id="ARBA00006375"/>
    </source>
</evidence>
<dbReference type="EMBL" id="JAAPAO010000061">
    <property type="protein sequence ID" value="KAF4674535.1"/>
    <property type="molecule type" value="Genomic_DNA"/>
</dbReference>
<comment type="subcellular location">
    <subcellularLocation>
        <location evidence="1">Membrane</location>
        <topology evidence="1">Multi-pass membrane protein</topology>
    </subcellularLocation>
</comment>
<evidence type="ECO:0000256" key="6">
    <source>
        <dbReference type="ARBA" id="ARBA00022989"/>
    </source>
</evidence>
<dbReference type="SUPFAM" id="SSF51197">
    <property type="entry name" value="Clavaminate synthase-like"/>
    <property type="match status" value="1"/>
</dbReference>
<dbReference type="GO" id="GO:0016020">
    <property type="term" value="C:membrane"/>
    <property type="evidence" value="ECO:0007669"/>
    <property type="project" value="UniProtKB-SubCell"/>
</dbReference>
<evidence type="ECO:0000259" key="10">
    <source>
        <dbReference type="PROSITE" id="PS51184"/>
    </source>
</evidence>
<feature type="repeat" description="Solcar" evidence="8">
    <location>
        <begin position="210"/>
        <end position="294"/>
    </location>
</feature>
<feature type="transmembrane region" description="Helical" evidence="9">
    <location>
        <begin position="20"/>
        <end position="45"/>
    </location>
</feature>
<dbReference type="InterPro" id="IPR044712">
    <property type="entry name" value="SLC25A32-like"/>
</dbReference>
<organism evidence="11 12">
    <name type="scientific">Perkinsus chesapeaki</name>
    <name type="common">Clam parasite</name>
    <name type="synonym">Perkinsus andrewsi</name>
    <dbReference type="NCBI Taxonomy" id="330153"/>
    <lineage>
        <taxon>Eukaryota</taxon>
        <taxon>Sar</taxon>
        <taxon>Alveolata</taxon>
        <taxon>Perkinsozoa</taxon>
        <taxon>Perkinsea</taxon>
        <taxon>Perkinsida</taxon>
        <taxon>Perkinsidae</taxon>
        <taxon>Perkinsus</taxon>
    </lineage>
</organism>
<dbReference type="OrthoDB" id="428293at2759"/>
<feature type="domain" description="JmjC" evidence="10">
    <location>
        <begin position="449"/>
        <end position="624"/>
    </location>
</feature>
<keyword evidence="7 8" id="KW-0472">Membrane</keyword>
<evidence type="ECO:0000256" key="9">
    <source>
        <dbReference type="SAM" id="Phobius"/>
    </source>
</evidence>
<dbReference type="PROSITE" id="PS51184">
    <property type="entry name" value="JMJC"/>
    <property type="match status" value="1"/>
</dbReference>
<evidence type="ECO:0000256" key="1">
    <source>
        <dbReference type="ARBA" id="ARBA00004141"/>
    </source>
</evidence>
<name>A0A7J6MSH3_PERCH</name>
<dbReference type="InterPro" id="IPR003347">
    <property type="entry name" value="JmjC_dom"/>
</dbReference>
<evidence type="ECO:0000256" key="3">
    <source>
        <dbReference type="ARBA" id="ARBA00022448"/>
    </source>
</evidence>
<dbReference type="InterPro" id="IPR018108">
    <property type="entry name" value="MCP_transmembrane"/>
</dbReference>
<protein>
    <recommendedName>
        <fullName evidence="10">JmjC domain-containing protein</fullName>
    </recommendedName>
</protein>
<keyword evidence="6 9" id="KW-1133">Transmembrane helix</keyword>
<comment type="caution">
    <text evidence="11">The sequence shown here is derived from an EMBL/GenBank/DDBJ whole genome shotgun (WGS) entry which is preliminary data.</text>
</comment>
<dbReference type="Proteomes" id="UP000591131">
    <property type="component" value="Unassembled WGS sequence"/>
</dbReference>
<dbReference type="Gene3D" id="2.60.120.650">
    <property type="entry name" value="Cupin"/>
    <property type="match status" value="1"/>
</dbReference>
<feature type="repeat" description="Solcar" evidence="8">
    <location>
        <begin position="115"/>
        <end position="197"/>
    </location>
</feature>
<accession>A0A7J6MSH3</accession>
<feature type="repeat" description="Solcar" evidence="8">
    <location>
        <begin position="22"/>
        <end position="109"/>
    </location>
</feature>
<dbReference type="GO" id="GO:0055085">
    <property type="term" value="P:transmembrane transport"/>
    <property type="evidence" value="ECO:0007669"/>
    <property type="project" value="InterPro"/>
</dbReference>
<comment type="similarity">
    <text evidence="2">Belongs to the mitochondrial carrier (TC 2.A.29) family.</text>
</comment>
<dbReference type="GO" id="GO:0006862">
    <property type="term" value="P:nucleotide transport"/>
    <property type="evidence" value="ECO:0007669"/>
    <property type="project" value="InterPro"/>
</dbReference>
<evidence type="ECO:0000313" key="12">
    <source>
        <dbReference type="Proteomes" id="UP000591131"/>
    </source>
</evidence>
<sequence>MAVPSRGENMRLLSQQKSTWITLLNPHATAGFLGGLCSTAAFYPLDLLRVHLQRHYDALTRPSIREQFLRAVREEGMRSALYRGFSVSVVGASLAWGQYFYGYSTFKAANVFNLSPAANHLVSGFAAGSLVQIVLCPLWVTKLNVQLAVYPGGVSRCVRELYRDRGIKGFYRGLAPSLWGSVQGGIQFMIYEPTKSKLKSYRDCEQLSPSDIVMATTISKSAAMIIVNPITVLTVRMRDAGFRTHNYDDLWNSVKSTLAKDGITGFYRGVLVSLVRVMPAQWCTFVTYEYVKDAILRCQADITGVTAGLETHILRTKLLLTQQVVGGIVQKSVRQLRALRERRLPFVMRGIGAKWAIVRTWSNDKKLKSLARKEERECPERKYTVYAPDPAGDVNQSDAMPVAKMSISKFLEVGNRRGQYLLGVPDKHGRGLSPFEPCSRTDVSRGHGSEGKVYNPVFAADMDKSGDTSVFEDLFGQGCIDSRRHLFFNAAYCFTNCHYDTDWNCYLCARGNRRWSLAHPDQDPILSHNGSARSQYQPTHRRNAEAVTDVTSGTRTWNRYADLVKFVVVDLNPGDVLIVPPRWWHVVEGSLPADGRPRFSAGINWFFTYDYEETYRTCPTDIKNMIGLPSDDKSVYLGSAVEMMKGSLPSQRAAELMEIARHMADTMSVPLLQCRVLDQLLAIAVGYVAARREHVEPQGVEDALRRLVEAAVDSFHIDRLYRICRFCANRVRLNKRQVRANPPTQAGRVLSKQFLGIDFEGELTDIRLPKVLCSSCRRRLTHLRDNHMSPAKWEERRKLYGKDAAWFGAPIGASDGSEHVEAIICSADQRCKVCRIYSNPKSNGFLKKGWPKPGRPPVRSMGGDCRVGEETANVDMSKPIAAGETRKRKRQSIDDGAPPTPKWLPFCSTTKIIQNPYLRRVDLAKFRARLDEEVRSRAERKRLREKEKEQAVREKELTELMHCSFQPMKAADFRNSTKSYTSSMNQSSSAGCHSGGNSALPDVLCDERRGPLRSDMLKEAVKEFLQSEEGKTSLEQHLEAYRRINPLADESVLVEEAEHDLITQFEKEFDQSILESISPFEAEESAIAMDGQTPYDDETSVSMWLE</sequence>
<evidence type="ECO:0000256" key="4">
    <source>
        <dbReference type="ARBA" id="ARBA00022692"/>
    </source>
</evidence>
<reference evidence="11 12" key="1">
    <citation type="submission" date="2020-04" db="EMBL/GenBank/DDBJ databases">
        <title>Perkinsus chesapeaki whole genome sequence.</title>
        <authorList>
            <person name="Bogema D.R."/>
        </authorList>
    </citation>
    <scope>NUCLEOTIDE SEQUENCE [LARGE SCALE GENOMIC DNA]</scope>
    <source>
        <strain evidence="11">ATCC PRA-425</strain>
    </source>
</reference>
<evidence type="ECO:0000256" key="7">
    <source>
        <dbReference type="ARBA" id="ARBA00023136"/>
    </source>
</evidence>
<keyword evidence="3" id="KW-0813">Transport</keyword>
<dbReference type="InterPro" id="IPR041667">
    <property type="entry name" value="Cupin_8"/>
</dbReference>
<gene>
    <name evidence="11" type="ORF">FOL47_009061</name>
</gene>
<keyword evidence="4 8" id="KW-0812">Transmembrane</keyword>
<evidence type="ECO:0000256" key="5">
    <source>
        <dbReference type="ARBA" id="ARBA00022737"/>
    </source>
</evidence>
<dbReference type="AlphaFoldDB" id="A0A7J6MSH3"/>
<dbReference type="PROSITE" id="PS50920">
    <property type="entry name" value="SOLCAR"/>
    <property type="match status" value="3"/>
</dbReference>
<dbReference type="SUPFAM" id="SSF103506">
    <property type="entry name" value="Mitochondrial carrier"/>
    <property type="match status" value="1"/>
</dbReference>
<dbReference type="Pfam" id="PF00153">
    <property type="entry name" value="Mito_carr"/>
    <property type="match status" value="3"/>
</dbReference>
<dbReference type="Gene3D" id="1.50.40.10">
    <property type="entry name" value="Mitochondrial carrier domain"/>
    <property type="match status" value="2"/>
</dbReference>
<evidence type="ECO:0000256" key="8">
    <source>
        <dbReference type="PROSITE-ProRule" id="PRU00282"/>
    </source>
</evidence>
<keyword evidence="12" id="KW-1185">Reference proteome</keyword>